<protein>
    <submittedName>
        <fullName evidence="3">Reverse transcriptase domain-containing protein</fullName>
    </submittedName>
</protein>
<keyword evidence="3" id="KW-0695">RNA-directed DNA polymerase</keyword>
<keyword evidence="3" id="KW-0548">Nucleotidyltransferase</keyword>
<reference evidence="3" key="1">
    <citation type="journal article" date="2019" name="Sci. Rep.">
        <title>Draft genome of Tanacetum cinerariifolium, the natural source of mosquito coil.</title>
        <authorList>
            <person name="Yamashiro T."/>
            <person name="Shiraishi A."/>
            <person name="Satake H."/>
            <person name="Nakayama K."/>
        </authorList>
    </citation>
    <scope>NUCLEOTIDE SEQUENCE</scope>
</reference>
<dbReference type="InterPro" id="IPR005162">
    <property type="entry name" value="Retrotrans_gag_dom"/>
</dbReference>
<dbReference type="AlphaFoldDB" id="A0A699TWU5"/>
<feature type="compositionally biased region" description="Low complexity" evidence="1">
    <location>
        <begin position="91"/>
        <end position="105"/>
    </location>
</feature>
<evidence type="ECO:0000256" key="1">
    <source>
        <dbReference type="SAM" id="MobiDB-lite"/>
    </source>
</evidence>
<name>A0A699TWU5_TANCI</name>
<keyword evidence="3" id="KW-0808">Transferase</keyword>
<dbReference type="GO" id="GO:0003964">
    <property type="term" value="F:RNA-directed DNA polymerase activity"/>
    <property type="evidence" value="ECO:0007669"/>
    <property type="project" value="UniProtKB-KW"/>
</dbReference>
<accession>A0A699TWU5</accession>
<evidence type="ECO:0000259" key="2">
    <source>
        <dbReference type="Pfam" id="PF03732"/>
    </source>
</evidence>
<sequence>MEEFCLDEEVQRSEDELRSLKLRDTNIAAYTQRFNELVLICPEAVLIEKKKVEAYIKGLPKNIKGEKGLPKETKGNGKTLKVAIETTTTTTWATTRTTPATINTTTRDKEMHKQ</sequence>
<dbReference type="Pfam" id="PF03732">
    <property type="entry name" value="Retrotrans_gag"/>
    <property type="match status" value="1"/>
</dbReference>
<feature type="domain" description="Retrotransposon gag" evidence="2">
    <location>
        <begin position="5"/>
        <end position="60"/>
    </location>
</feature>
<dbReference type="EMBL" id="BKCJ011273025">
    <property type="protein sequence ID" value="GFD13519.1"/>
    <property type="molecule type" value="Genomic_DNA"/>
</dbReference>
<proteinExistence type="predicted"/>
<feature type="region of interest" description="Disordered" evidence="1">
    <location>
        <begin position="91"/>
        <end position="114"/>
    </location>
</feature>
<gene>
    <name evidence="3" type="ORF">Tci_885488</name>
</gene>
<evidence type="ECO:0000313" key="3">
    <source>
        <dbReference type="EMBL" id="GFD13519.1"/>
    </source>
</evidence>
<comment type="caution">
    <text evidence="3">The sequence shown here is derived from an EMBL/GenBank/DDBJ whole genome shotgun (WGS) entry which is preliminary data.</text>
</comment>
<organism evidence="3">
    <name type="scientific">Tanacetum cinerariifolium</name>
    <name type="common">Dalmatian daisy</name>
    <name type="synonym">Chrysanthemum cinerariifolium</name>
    <dbReference type="NCBI Taxonomy" id="118510"/>
    <lineage>
        <taxon>Eukaryota</taxon>
        <taxon>Viridiplantae</taxon>
        <taxon>Streptophyta</taxon>
        <taxon>Embryophyta</taxon>
        <taxon>Tracheophyta</taxon>
        <taxon>Spermatophyta</taxon>
        <taxon>Magnoliopsida</taxon>
        <taxon>eudicotyledons</taxon>
        <taxon>Gunneridae</taxon>
        <taxon>Pentapetalae</taxon>
        <taxon>asterids</taxon>
        <taxon>campanulids</taxon>
        <taxon>Asterales</taxon>
        <taxon>Asteraceae</taxon>
        <taxon>Asteroideae</taxon>
        <taxon>Anthemideae</taxon>
        <taxon>Anthemidinae</taxon>
        <taxon>Tanacetum</taxon>
    </lineage>
</organism>